<sequence>MGNQCRPQKRRLAEKTRTREMNDIDKASVAAIAAAAFDDEVDNDTNHLVESTPSSPVVAAMVDGLAPDHTQTQENIIAEEPIGYSPTTTSPKKVVITMSHNVSGPPKLRFLGGSNSISGLRR</sequence>
<name>W6NF14_HAECO</name>
<reference evidence="1" key="2">
    <citation type="submission" date="2013-05" db="EMBL/GenBank/DDBJ databases">
        <title>The genome and transcriptome of Haemonchus contortus: a key model parasite for drug and vaccine discovery.</title>
        <authorList>
            <person name="Laing R."/>
            <person name="Kikuchi T."/>
            <person name="Martinelli A."/>
            <person name="Tsai I.J."/>
            <person name="Beech R.N."/>
            <person name="Redman E."/>
            <person name="Holroyd N."/>
            <person name="Bartley D.J."/>
            <person name="Beasley H."/>
            <person name="Britton C."/>
            <person name="Curran D."/>
            <person name="Devaney E."/>
            <person name="Gilabert A."/>
            <person name="Jackson F."/>
            <person name="Hunt M."/>
            <person name="Johnston S."/>
            <person name="Kryukov I."/>
            <person name="Li K."/>
            <person name="Morrison A.A."/>
            <person name="Reid A.J."/>
            <person name="Sargison N."/>
            <person name="Saunders G."/>
            <person name="Wasmuth J.D."/>
            <person name="Wolstenholme A."/>
            <person name="Berriman M."/>
            <person name="Gilleard J.S."/>
            <person name="Cotton J.A."/>
        </authorList>
    </citation>
    <scope>NUCLEOTIDE SEQUENCE [LARGE SCALE GENOMIC DNA]</scope>
    <source>
        <strain evidence="1">ISE/inbred ISE</strain>
    </source>
</reference>
<accession>W6NF14</accession>
<dbReference type="AlphaFoldDB" id="W6NF14"/>
<proteinExistence type="predicted"/>
<evidence type="ECO:0000313" key="1">
    <source>
        <dbReference type="EMBL" id="CDL95913.1"/>
    </source>
</evidence>
<reference evidence="1" key="1">
    <citation type="submission" date="2013-03" db="EMBL/GenBank/DDBJ databases">
        <authorList>
            <person name="Aslett M."/>
        </authorList>
    </citation>
    <scope>NUCLEOTIDE SEQUENCE [LARGE SCALE GENOMIC DNA]</scope>
    <source>
        <strain evidence="1">ISE/inbred ISE</strain>
    </source>
</reference>
<dbReference type="EMBL" id="CAVP010059578">
    <property type="protein sequence ID" value="CDL95913.1"/>
    <property type="molecule type" value="Genomic_DNA"/>
</dbReference>
<protein>
    <submittedName>
        <fullName evidence="1">Uncharacterized protein</fullName>
    </submittedName>
</protein>
<comment type="caution">
    <text evidence="1">The sequence shown here is derived from an EMBL/GenBank/DDBJ whole genome shotgun (WGS) entry which is preliminary data.</text>
</comment>
<gene>
    <name evidence="1" type="ORF">HCOI_01651700</name>
</gene>
<organism evidence="1">
    <name type="scientific">Haemonchus contortus</name>
    <name type="common">Barber pole worm</name>
    <dbReference type="NCBI Taxonomy" id="6289"/>
    <lineage>
        <taxon>Eukaryota</taxon>
        <taxon>Metazoa</taxon>
        <taxon>Ecdysozoa</taxon>
        <taxon>Nematoda</taxon>
        <taxon>Chromadorea</taxon>
        <taxon>Rhabditida</taxon>
        <taxon>Rhabditina</taxon>
        <taxon>Rhabditomorpha</taxon>
        <taxon>Strongyloidea</taxon>
        <taxon>Trichostrongylidae</taxon>
        <taxon>Haemonchus</taxon>
    </lineage>
</organism>